<organism evidence="2 3">
    <name type="scientific">Urinicoccus massiliensis</name>
    <dbReference type="NCBI Taxonomy" id="1723382"/>
    <lineage>
        <taxon>Bacteria</taxon>
        <taxon>Bacillati</taxon>
        <taxon>Bacillota</taxon>
        <taxon>Tissierellia</taxon>
        <taxon>Tissierellales</taxon>
        <taxon>Peptoniphilaceae</taxon>
        <taxon>Urinicoccus</taxon>
    </lineage>
</organism>
<reference evidence="2 3" key="1">
    <citation type="submission" date="2019-02" db="EMBL/GenBank/DDBJ databases">
        <authorList>
            <consortium name="Pathogen Informatics"/>
        </authorList>
    </citation>
    <scope>NUCLEOTIDE SEQUENCE [LARGE SCALE GENOMIC DNA]</scope>
    <source>
        <strain evidence="2 3">3012STDY7089603</strain>
    </source>
</reference>
<keyword evidence="1" id="KW-0812">Transmembrane</keyword>
<dbReference type="AlphaFoldDB" id="A0A8H2M4U1"/>
<evidence type="ECO:0000313" key="3">
    <source>
        <dbReference type="Proteomes" id="UP000377798"/>
    </source>
</evidence>
<feature type="transmembrane region" description="Helical" evidence="1">
    <location>
        <begin position="12"/>
        <end position="33"/>
    </location>
</feature>
<dbReference type="EMBL" id="CAACYI010000001">
    <property type="protein sequence ID" value="VFB16444.1"/>
    <property type="molecule type" value="Genomic_DNA"/>
</dbReference>
<keyword evidence="1" id="KW-0472">Membrane</keyword>
<protein>
    <submittedName>
        <fullName evidence="2">ABC-type transport system involved in multi-copper enzyme maturation, permease component</fullName>
    </submittedName>
</protein>
<dbReference type="GO" id="GO:0005886">
    <property type="term" value="C:plasma membrane"/>
    <property type="evidence" value="ECO:0007669"/>
    <property type="project" value="UniProtKB-SubCell"/>
</dbReference>
<feature type="transmembrane region" description="Helical" evidence="1">
    <location>
        <begin position="169"/>
        <end position="189"/>
    </location>
</feature>
<name>A0A8H2M4U1_9FIRM</name>
<dbReference type="GO" id="GO:0140359">
    <property type="term" value="F:ABC-type transporter activity"/>
    <property type="evidence" value="ECO:0007669"/>
    <property type="project" value="InterPro"/>
</dbReference>
<feature type="transmembrane region" description="Helical" evidence="1">
    <location>
        <begin position="201"/>
        <end position="227"/>
    </location>
</feature>
<keyword evidence="3" id="KW-1185">Reference proteome</keyword>
<proteinExistence type="predicted"/>
<evidence type="ECO:0000313" key="2">
    <source>
        <dbReference type="EMBL" id="VFB16444.1"/>
    </source>
</evidence>
<feature type="transmembrane region" description="Helical" evidence="1">
    <location>
        <begin position="71"/>
        <end position="91"/>
    </location>
</feature>
<dbReference type="RefSeq" id="WP_131749051.1">
    <property type="nucleotide sequence ID" value="NZ_CAACYI010000001.1"/>
</dbReference>
<feature type="transmembrane region" description="Helical" evidence="1">
    <location>
        <begin position="125"/>
        <end position="149"/>
    </location>
</feature>
<feature type="transmembrane region" description="Helical" evidence="1">
    <location>
        <begin position="239"/>
        <end position="263"/>
    </location>
</feature>
<keyword evidence="1" id="KW-1133">Transmembrane helix</keyword>
<accession>A0A8H2M4U1</accession>
<dbReference type="PANTHER" id="PTHR43471">
    <property type="entry name" value="ABC TRANSPORTER PERMEASE"/>
    <property type="match status" value="1"/>
</dbReference>
<dbReference type="PANTHER" id="PTHR43471:SF12">
    <property type="entry name" value="HYPOTHETICAL MEMBRANE PROTEIN, CONSERVED"/>
    <property type="match status" value="1"/>
</dbReference>
<evidence type="ECO:0000256" key="1">
    <source>
        <dbReference type="SAM" id="Phobius"/>
    </source>
</evidence>
<gene>
    <name evidence="2" type="ORF">NCTC13150_00971</name>
</gene>
<dbReference type="Pfam" id="PF12679">
    <property type="entry name" value="ABC2_membrane_2"/>
    <property type="match status" value="1"/>
</dbReference>
<comment type="caution">
    <text evidence="2">The sequence shown here is derived from an EMBL/GenBank/DDBJ whole genome shotgun (WGS) entry which is preliminary data.</text>
</comment>
<dbReference type="Proteomes" id="UP000377798">
    <property type="component" value="Unassembled WGS sequence"/>
</dbReference>
<sequence length="270" mass="29804">MSIFGMEFKSNIGKFFAWLIVLSILTGLSMAFYQFMLDPSTKGIFDSFIGSLSPTMQSVFNLDPEIDYTDLTQYIGFIFQFIAGLVAIFAMQLGARSLAKEQGTGDIEYIYANPVSRDEIYWQKFLANFILFFLFCLCFAAITFGLSLILQPTTLRKADLLLGVLKTFLSVFVIGLVYLGLGMLLSSLFNSQQADEGACVLIVLLSALIIILLKMFVGLEAAGYFILEGFKGISVVQGSFSLISLVAGGLVFVLGLVFGYLIYNAKELKY</sequence>